<keyword evidence="2 9" id="KW-0963">Cytoplasm</keyword>
<dbReference type="Pfam" id="PF02568">
    <property type="entry name" value="ThiI"/>
    <property type="match status" value="1"/>
</dbReference>
<dbReference type="OrthoDB" id="372227at2157"/>
<dbReference type="InterPro" id="IPR004114">
    <property type="entry name" value="THUMP_dom"/>
</dbReference>
<dbReference type="EC" id="2.8.1.4" evidence="9"/>
<dbReference type="GO" id="GO:0009228">
    <property type="term" value="P:thiamine biosynthetic process"/>
    <property type="evidence" value="ECO:0007669"/>
    <property type="project" value="UniProtKB-KW"/>
</dbReference>
<reference evidence="11 12" key="1">
    <citation type="submission" date="2007-10" db="EMBL/GenBank/DDBJ databases">
        <title>Complete sequence of Caldivirga maquilingensis IC-167.</title>
        <authorList>
            <consortium name="US DOE Joint Genome Institute"/>
            <person name="Copeland A."/>
            <person name="Lucas S."/>
            <person name="Lapidus A."/>
            <person name="Barry K."/>
            <person name="Glavina del Rio T."/>
            <person name="Dalin E."/>
            <person name="Tice H."/>
            <person name="Pitluck S."/>
            <person name="Saunders E."/>
            <person name="Brettin T."/>
            <person name="Bruce D."/>
            <person name="Detter J.C."/>
            <person name="Han C."/>
            <person name="Schmutz J."/>
            <person name="Larimer F."/>
            <person name="Land M."/>
            <person name="Hauser L."/>
            <person name="Kyrpides N."/>
            <person name="Ivanova N."/>
            <person name="Biddle J.F."/>
            <person name="Zhang Z."/>
            <person name="Fitz-Gibbon S.T."/>
            <person name="Lowe T.M."/>
            <person name="Saltikov C."/>
            <person name="House C.H."/>
            <person name="Richardson P."/>
        </authorList>
    </citation>
    <scope>NUCLEOTIDE SEQUENCE [LARGE SCALE GENOMIC DNA]</scope>
    <source>
        <strain evidence="12">ATCC 700844 / DSM 13496 / JCM 10307 / IC-167</strain>
    </source>
</reference>
<dbReference type="HAMAP" id="MF_00021">
    <property type="entry name" value="ThiI"/>
    <property type="match status" value="1"/>
</dbReference>
<comment type="subcellular location">
    <subcellularLocation>
        <location evidence="1 9">Cytoplasm</location>
    </subcellularLocation>
</comment>
<dbReference type="GO" id="GO:0002937">
    <property type="term" value="P:tRNA 4-thiouridine biosynthesis"/>
    <property type="evidence" value="ECO:0007669"/>
    <property type="project" value="TreeGrafter"/>
</dbReference>
<evidence type="ECO:0000313" key="12">
    <source>
        <dbReference type="Proteomes" id="UP000001137"/>
    </source>
</evidence>
<sequence length="416" mass="45735">MNLNPIVLVRYGEIGVKSNRVRVRLENLLTKNIQEALRRGGVLNYSISKTRGRILINVPKENLINTALMAARVFGVVSTSPAYSLNFSSINDIVIAAYELWRGKVNGRKFAVRVSRTGNHPFTSIDVAKRVGAVLYPFSNGVDLDNPEVELYVEIRDNYAFLFDEVIDGPGGLPLGSQGGKVLALVSGGFDSPVAYWLMSRRGALVDALFCSLAPPVDVIGLIRVIRYLYENWVFGYDPLIMIADCTQLVNAMRSSVNSHLMNTVFKKFLYRLAESIAVEGGYMGIVTGESLGQVSSQTLSNLYSASAGINVPIFRPLIGMDKDDIIKLAKRIGTYEESVKMIEPCSVFSRKPRTRSTPSRLDEELSRVINLLGVIKASIIKVKASELSSINERSLLSNWRINIMGTDAGGLGSCK</sequence>
<keyword evidence="7 9" id="KW-0694">RNA-binding</keyword>
<dbReference type="STRING" id="397948.Cmaq_0014"/>
<keyword evidence="12" id="KW-1185">Reference proteome</keyword>
<feature type="binding site" evidence="9">
    <location>
        <position position="267"/>
    </location>
    <ligand>
        <name>ATP</name>
        <dbReference type="ChEBI" id="CHEBI:30616"/>
    </ligand>
</feature>
<dbReference type="SUPFAM" id="SSF143437">
    <property type="entry name" value="THUMP domain-like"/>
    <property type="match status" value="1"/>
</dbReference>
<gene>
    <name evidence="9" type="primary">thiI</name>
    <name evidence="11" type="ordered locus">Cmaq_0014</name>
</gene>
<dbReference type="GO" id="GO:0000049">
    <property type="term" value="F:tRNA binding"/>
    <property type="evidence" value="ECO:0007669"/>
    <property type="project" value="UniProtKB-UniRule"/>
</dbReference>
<keyword evidence="6 9" id="KW-0067">ATP-binding</keyword>
<name>A8M9I7_CALMQ</name>
<comment type="catalytic activity">
    <reaction evidence="9">
        <text>[ThiS sulfur-carrier protein]-C-terminal Gly-Gly-AMP + S-sulfanyl-L-cysteinyl-[cysteine desulfurase] + AH2 = [ThiS sulfur-carrier protein]-C-terminal-Gly-aminoethanethioate + L-cysteinyl-[cysteine desulfurase] + A + AMP + 2 H(+)</text>
        <dbReference type="Rhea" id="RHEA:43340"/>
        <dbReference type="Rhea" id="RHEA-COMP:12157"/>
        <dbReference type="Rhea" id="RHEA-COMP:12158"/>
        <dbReference type="Rhea" id="RHEA-COMP:12910"/>
        <dbReference type="Rhea" id="RHEA-COMP:19908"/>
        <dbReference type="ChEBI" id="CHEBI:13193"/>
        <dbReference type="ChEBI" id="CHEBI:15378"/>
        <dbReference type="ChEBI" id="CHEBI:17499"/>
        <dbReference type="ChEBI" id="CHEBI:29950"/>
        <dbReference type="ChEBI" id="CHEBI:61963"/>
        <dbReference type="ChEBI" id="CHEBI:90618"/>
        <dbReference type="ChEBI" id="CHEBI:232372"/>
        <dbReference type="ChEBI" id="CHEBI:456215"/>
    </reaction>
</comment>
<evidence type="ECO:0000313" key="11">
    <source>
        <dbReference type="EMBL" id="ABW00868.1"/>
    </source>
</evidence>
<keyword evidence="4 9" id="KW-0808">Transferase</keyword>
<dbReference type="GO" id="GO:0009229">
    <property type="term" value="P:thiamine diphosphate biosynthetic process"/>
    <property type="evidence" value="ECO:0007669"/>
    <property type="project" value="UniProtKB-UniRule"/>
</dbReference>
<accession>A8M9I7</accession>
<feature type="binding site" evidence="9">
    <location>
        <position position="298"/>
    </location>
    <ligand>
        <name>ATP</name>
        <dbReference type="ChEBI" id="CHEBI:30616"/>
    </ligand>
</feature>
<comment type="function">
    <text evidence="9">Catalyzes the ATP-dependent transfer of a sulfur to tRNA to produce 4-thiouridine in position 8 of tRNAs, which functions as a near-UV photosensor. Also catalyzes the transfer of sulfur to the sulfur carrier protein ThiS, forming ThiS-thiocarboxylate. This is a step in the synthesis of thiazole, in the thiamine biosynthesis pathway. The sulfur is donated as persulfide by IscS.</text>
</comment>
<dbReference type="PANTHER" id="PTHR43209">
    <property type="entry name" value="TRNA SULFURTRANSFERASE"/>
    <property type="match status" value="1"/>
</dbReference>
<dbReference type="GO" id="GO:0004810">
    <property type="term" value="F:CCA tRNA nucleotidyltransferase activity"/>
    <property type="evidence" value="ECO:0007669"/>
    <property type="project" value="InterPro"/>
</dbReference>
<dbReference type="GeneID" id="5709080"/>
<dbReference type="Pfam" id="PF22025">
    <property type="entry name" value="ThiI_fer"/>
    <property type="match status" value="1"/>
</dbReference>
<comment type="catalytic activity">
    <reaction evidence="9">
        <text>[ThiI sulfur-carrier protein]-S-sulfanyl-L-cysteine + a uridine in tRNA + 2 reduced [2Fe-2S]-[ferredoxin] + ATP + H(+) = [ThiI sulfur-carrier protein]-L-cysteine + a 4-thiouridine in tRNA + 2 oxidized [2Fe-2S]-[ferredoxin] + AMP + diphosphate</text>
        <dbReference type="Rhea" id="RHEA:24176"/>
        <dbReference type="Rhea" id="RHEA-COMP:10000"/>
        <dbReference type="Rhea" id="RHEA-COMP:10001"/>
        <dbReference type="Rhea" id="RHEA-COMP:13337"/>
        <dbReference type="Rhea" id="RHEA-COMP:13338"/>
        <dbReference type="Rhea" id="RHEA-COMP:13339"/>
        <dbReference type="Rhea" id="RHEA-COMP:13340"/>
        <dbReference type="ChEBI" id="CHEBI:15378"/>
        <dbReference type="ChEBI" id="CHEBI:29950"/>
        <dbReference type="ChEBI" id="CHEBI:30616"/>
        <dbReference type="ChEBI" id="CHEBI:33019"/>
        <dbReference type="ChEBI" id="CHEBI:33737"/>
        <dbReference type="ChEBI" id="CHEBI:33738"/>
        <dbReference type="ChEBI" id="CHEBI:61963"/>
        <dbReference type="ChEBI" id="CHEBI:65315"/>
        <dbReference type="ChEBI" id="CHEBI:136798"/>
        <dbReference type="ChEBI" id="CHEBI:456215"/>
        <dbReference type="EC" id="2.8.1.4"/>
    </reaction>
</comment>
<dbReference type="KEGG" id="cma:Cmaq_0014"/>
<evidence type="ECO:0000256" key="2">
    <source>
        <dbReference type="ARBA" id="ARBA00022490"/>
    </source>
</evidence>
<evidence type="ECO:0000256" key="9">
    <source>
        <dbReference type="HAMAP-Rule" id="MF_00021"/>
    </source>
</evidence>
<feature type="binding site" evidence="9">
    <location>
        <begin position="185"/>
        <end position="186"/>
    </location>
    <ligand>
        <name>ATP</name>
        <dbReference type="ChEBI" id="CHEBI:30616"/>
    </ligand>
</feature>
<organism evidence="11 12">
    <name type="scientific">Caldivirga maquilingensis (strain ATCC 700844 / DSM 13496 / JCM 10307 / IC-167)</name>
    <dbReference type="NCBI Taxonomy" id="397948"/>
    <lineage>
        <taxon>Archaea</taxon>
        <taxon>Thermoproteota</taxon>
        <taxon>Thermoprotei</taxon>
        <taxon>Thermoproteales</taxon>
        <taxon>Thermoproteaceae</taxon>
        <taxon>Caldivirga</taxon>
    </lineage>
</organism>
<evidence type="ECO:0000256" key="3">
    <source>
        <dbReference type="ARBA" id="ARBA00022555"/>
    </source>
</evidence>
<dbReference type="InterPro" id="IPR050102">
    <property type="entry name" value="tRNA_sulfurtransferase_ThiI"/>
</dbReference>
<dbReference type="Pfam" id="PF02926">
    <property type="entry name" value="THUMP"/>
    <property type="match status" value="1"/>
</dbReference>
<dbReference type="InterPro" id="IPR020536">
    <property type="entry name" value="ThiI_AANH"/>
</dbReference>
<evidence type="ECO:0000256" key="7">
    <source>
        <dbReference type="ARBA" id="ARBA00022884"/>
    </source>
</evidence>
<dbReference type="CDD" id="cd11716">
    <property type="entry name" value="THUMP_ThiI"/>
    <property type="match status" value="1"/>
</dbReference>
<feature type="binding site" evidence="9">
    <location>
        <position position="289"/>
    </location>
    <ligand>
        <name>ATP</name>
        <dbReference type="ChEBI" id="CHEBI:30616"/>
    </ligand>
</feature>
<evidence type="ECO:0000259" key="10">
    <source>
        <dbReference type="PROSITE" id="PS51165"/>
    </source>
</evidence>
<dbReference type="Gene3D" id="3.40.50.620">
    <property type="entry name" value="HUPs"/>
    <property type="match status" value="1"/>
</dbReference>
<dbReference type="GO" id="GO:0005524">
    <property type="term" value="F:ATP binding"/>
    <property type="evidence" value="ECO:0007669"/>
    <property type="project" value="UniProtKB-UniRule"/>
</dbReference>
<dbReference type="NCBIfam" id="TIGR00342">
    <property type="entry name" value="tRNA uracil 4-sulfurtransferase ThiI"/>
    <property type="match status" value="1"/>
</dbReference>
<dbReference type="HOGENOM" id="CLU_037952_4_0_2"/>
<dbReference type="AlphaFoldDB" id="A8M9I7"/>
<evidence type="ECO:0000256" key="5">
    <source>
        <dbReference type="ARBA" id="ARBA00022741"/>
    </source>
</evidence>
<dbReference type="GO" id="GO:0140741">
    <property type="term" value="F:tRNA-uracil-4 sulfurtransferase activity"/>
    <property type="evidence" value="ECO:0007669"/>
    <property type="project" value="UniProtKB-EC"/>
</dbReference>
<dbReference type="InterPro" id="IPR003720">
    <property type="entry name" value="tRNA_STrfase"/>
</dbReference>
<dbReference type="GO" id="GO:0052837">
    <property type="term" value="P:thiazole biosynthetic process"/>
    <property type="evidence" value="ECO:0007669"/>
    <property type="project" value="TreeGrafter"/>
</dbReference>
<dbReference type="SUPFAM" id="SSF52402">
    <property type="entry name" value="Adenine nucleotide alpha hydrolases-like"/>
    <property type="match status" value="1"/>
</dbReference>
<dbReference type="Proteomes" id="UP000001137">
    <property type="component" value="Chromosome"/>
</dbReference>
<keyword evidence="3 9" id="KW-0820">tRNA-binding</keyword>
<dbReference type="InterPro" id="IPR014729">
    <property type="entry name" value="Rossmann-like_a/b/a_fold"/>
</dbReference>
<dbReference type="InterPro" id="IPR054173">
    <property type="entry name" value="ThiI_fer"/>
</dbReference>
<dbReference type="PANTHER" id="PTHR43209:SF1">
    <property type="entry name" value="TRNA SULFURTRANSFERASE"/>
    <property type="match status" value="1"/>
</dbReference>
<comment type="pathway">
    <text evidence="9">Cofactor biosynthesis; thiamine diphosphate biosynthesis.</text>
</comment>
<evidence type="ECO:0000256" key="4">
    <source>
        <dbReference type="ARBA" id="ARBA00022679"/>
    </source>
</evidence>
<feature type="domain" description="THUMP" evidence="10">
    <location>
        <begin position="64"/>
        <end position="166"/>
    </location>
</feature>
<dbReference type="UniPathway" id="UPA00060"/>
<dbReference type="PROSITE" id="PS51165">
    <property type="entry name" value="THUMP"/>
    <property type="match status" value="1"/>
</dbReference>
<dbReference type="eggNOG" id="arCOG00038">
    <property type="taxonomic scope" value="Archaea"/>
</dbReference>
<dbReference type="Gene3D" id="3.30.2130.30">
    <property type="match status" value="1"/>
</dbReference>
<protein>
    <recommendedName>
        <fullName evidence="9">Probable tRNA sulfurtransferase</fullName>
        <ecNumber evidence="9">2.8.1.4</ecNumber>
    </recommendedName>
    <alternativeName>
        <fullName evidence="9">Sulfur carrier protein ThiS sulfurtransferase</fullName>
    </alternativeName>
    <alternativeName>
        <fullName evidence="9">Thiamine biosynthesis protein ThiI</fullName>
    </alternativeName>
    <alternativeName>
        <fullName evidence="9">tRNA 4-thiouridine synthase</fullName>
    </alternativeName>
</protein>
<dbReference type="GO" id="GO:0005829">
    <property type="term" value="C:cytosol"/>
    <property type="evidence" value="ECO:0007669"/>
    <property type="project" value="TreeGrafter"/>
</dbReference>
<dbReference type="RefSeq" id="WP_012185088.1">
    <property type="nucleotide sequence ID" value="NC_009954.1"/>
</dbReference>
<keyword evidence="5 9" id="KW-0547">Nucleotide-binding</keyword>
<comment type="caution">
    <text evidence="9">Lacks conserved residue(s) required for the propagation of feature annotation.</text>
</comment>
<comment type="similarity">
    <text evidence="9">Belongs to the ThiI family.</text>
</comment>
<dbReference type="EMBL" id="CP000852">
    <property type="protein sequence ID" value="ABW00868.1"/>
    <property type="molecule type" value="Genomic_DNA"/>
</dbReference>
<dbReference type="InterPro" id="IPR049961">
    <property type="entry name" value="ThiI_N"/>
</dbReference>
<evidence type="ECO:0000256" key="1">
    <source>
        <dbReference type="ARBA" id="ARBA00004496"/>
    </source>
</evidence>
<dbReference type="SMART" id="SM00981">
    <property type="entry name" value="THUMP"/>
    <property type="match status" value="1"/>
</dbReference>
<dbReference type="InterPro" id="IPR049962">
    <property type="entry name" value="THUMP_ThiI"/>
</dbReference>
<keyword evidence="8 9" id="KW-0784">Thiamine biosynthesis</keyword>
<proteinExistence type="inferred from homology"/>
<evidence type="ECO:0000256" key="6">
    <source>
        <dbReference type="ARBA" id="ARBA00022840"/>
    </source>
</evidence>
<evidence type="ECO:0000256" key="8">
    <source>
        <dbReference type="ARBA" id="ARBA00022977"/>
    </source>
</evidence>